<comment type="caution">
    <text evidence="3">The sequence shown here is derived from an EMBL/GenBank/DDBJ whole genome shotgun (WGS) entry which is preliminary data.</text>
</comment>
<dbReference type="PANTHER" id="PTHR37017">
    <property type="entry name" value="AB HYDROLASE-1 DOMAIN-CONTAINING PROTEIN-RELATED"/>
    <property type="match status" value="1"/>
</dbReference>
<organism evidence="3 4">
    <name type="scientific">Mesorhizobium australafricanum</name>
    <dbReference type="NCBI Taxonomy" id="3072311"/>
    <lineage>
        <taxon>Bacteria</taxon>
        <taxon>Pseudomonadati</taxon>
        <taxon>Pseudomonadota</taxon>
        <taxon>Alphaproteobacteria</taxon>
        <taxon>Hyphomicrobiales</taxon>
        <taxon>Phyllobacteriaceae</taxon>
        <taxon>Mesorhizobium</taxon>
    </lineage>
</organism>
<proteinExistence type="predicted"/>
<feature type="chain" id="PRO_5045175560" evidence="1">
    <location>
        <begin position="24"/>
        <end position="255"/>
    </location>
</feature>
<dbReference type="Proteomes" id="UP001272097">
    <property type="component" value="Unassembled WGS sequence"/>
</dbReference>
<reference evidence="3 4" key="1">
    <citation type="submission" date="2023-08" db="EMBL/GenBank/DDBJ databases">
        <title>Implementing the SeqCode for naming new Mesorhizobium species isolated from Vachellia karroo root nodules.</title>
        <authorList>
            <person name="Van Lill M."/>
        </authorList>
    </citation>
    <scope>NUCLEOTIDE SEQUENCE [LARGE SCALE GENOMIC DNA]</scope>
    <source>
        <strain evidence="3 4">VK3E</strain>
    </source>
</reference>
<dbReference type="EMBL" id="JAVIIS010000016">
    <property type="protein sequence ID" value="MDX8440547.1"/>
    <property type="molecule type" value="Genomic_DNA"/>
</dbReference>
<dbReference type="InterPro" id="IPR029058">
    <property type="entry name" value="AB_hydrolase_fold"/>
</dbReference>
<dbReference type="GO" id="GO:0016787">
    <property type="term" value="F:hydrolase activity"/>
    <property type="evidence" value="ECO:0007669"/>
    <property type="project" value="UniProtKB-KW"/>
</dbReference>
<dbReference type="PANTHER" id="PTHR37017:SF11">
    <property type="entry name" value="ESTERASE_LIPASE_THIOESTERASE DOMAIN-CONTAINING PROTEIN"/>
    <property type="match status" value="1"/>
</dbReference>
<gene>
    <name evidence="3" type="ORF">RFM51_13180</name>
</gene>
<keyword evidence="4" id="KW-1185">Reference proteome</keyword>
<dbReference type="PROSITE" id="PS51257">
    <property type="entry name" value="PROKAR_LIPOPROTEIN"/>
    <property type="match status" value="1"/>
</dbReference>
<dbReference type="Pfam" id="PF12697">
    <property type="entry name" value="Abhydrolase_6"/>
    <property type="match status" value="1"/>
</dbReference>
<evidence type="ECO:0000313" key="3">
    <source>
        <dbReference type="EMBL" id="MDX8440547.1"/>
    </source>
</evidence>
<evidence type="ECO:0000256" key="1">
    <source>
        <dbReference type="SAM" id="SignalP"/>
    </source>
</evidence>
<dbReference type="InterPro" id="IPR000073">
    <property type="entry name" value="AB_hydrolase_1"/>
</dbReference>
<dbReference type="Gene3D" id="3.40.50.1820">
    <property type="entry name" value="alpha/beta hydrolase"/>
    <property type="match status" value="1"/>
</dbReference>
<evidence type="ECO:0000259" key="2">
    <source>
        <dbReference type="Pfam" id="PF12697"/>
    </source>
</evidence>
<name>A0ABU4WWV5_9HYPH</name>
<feature type="domain" description="AB hydrolase-1" evidence="2">
    <location>
        <begin position="32"/>
        <end position="248"/>
    </location>
</feature>
<dbReference type="RefSeq" id="WP_320214463.1">
    <property type="nucleotide sequence ID" value="NZ_JAVIIS010000016.1"/>
</dbReference>
<evidence type="ECO:0000313" key="4">
    <source>
        <dbReference type="Proteomes" id="UP001272097"/>
    </source>
</evidence>
<dbReference type="SUPFAM" id="SSF53474">
    <property type="entry name" value="alpha/beta-Hydrolases"/>
    <property type="match status" value="1"/>
</dbReference>
<dbReference type="InterPro" id="IPR052897">
    <property type="entry name" value="Sec-Metab_Biosynth_Hydrolase"/>
</dbReference>
<accession>A0ABU4WWV5</accession>
<protein>
    <submittedName>
        <fullName evidence="3">Alpha/beta hydrolase</fullName>
    </submittedName>
</protein>
<keyword evidence="1" id="KW-0732">Signal</keyword>
<feature type="signal peptide" evidence="1">
    <location>
        <begin position="1"/>
        <end position="23"/>
    </location>
</feature>
<sequence>MSTLRKSFAVALMIAMSCTMARAESKLAAKDIVIVHGALVDGSSWRAVYDILSKDGFHVTVVQEPLTGLAADVEATKRVLDQQTGPVVLVGHSYGGSVITEAGADSKVSALVYVAALQPDAGEASGQLLTKFAAPNDAMRATPAPKASTGKYFFIQPALFAATYAQDVPASDAQFLADSQQQLAEKALGTPVSVAAWRTKPSFAILTTQDRVVSPELQRWMYQRSGAKVTEVAASHAVFISQPAAVASVIETAAK</sequence>
<keyword evidence="3" id="KW-0378">Hydrolase</keyword>